<dbReference type="InterPro" id="IPR019410">
    <property type="entry name" value="Methyltransf_16"/>
</dbReference>
<dbReference type="AlphaFoldDB" id="A0A9P4K7R0"/>
<proteinExistence type="predicted"/>
<dbReference type="InterPro" id="IPR029063">
    <property type="entry name" value="SAM-dependent_MTases_sf"/>
</dbReference>
<evidence type="ECO:0008006" key="3">
    <source>
        <dbReference type="Google" id="ProtNLM"/>
    </source>
</evidence>
<gene>
    <name evidence="1" type="ORF">CC78DRAFT_518311</name>
</gene>
<dbReference type="CDD" id="cd02440">
    <property type="entry name" value="AdoMet_MTases"/>
    <property type="match status" value="1"/>
</dbReference>
<name>A0A9P4K7R0_9PLEO</name>
<keyword evidence="2" id="KW-1185">Reference proteome</keyword>
<dbReference type="SUPFAM" id="SSF53335">
    <property type="entry name" value="S-adenosyl-L-methionine-dependent methyltransferases"/>
    <property type="match status" value="1"/>
</dbReference>
<reference evidence="2" key="1">
    <citation type="journal article" date="2020" name="Stud. Mycol.">
        <title>101 Dothideomycetes genomes: A test case for predicting lifestyles and emergence of pathogens.</title>
        <authorList>
            <person name="Haridas S."/>
            <person name="Albert R."/>
            <person name="Binder M."/>
            <person name="Bloem J."/>
            <person name="LaButti K."/>
            <person name="Salamov A."/>
            <person name="Andreopoulos B."/>
            <person name="Baker S."/>
            <person name="Barry K."/>
            <person name="Bills G."/>
            <person name="Bluhm B."/>
            <person name="Cannon C."/>
            <person name="Castanera R."/>
            <person name="Culley D."/>
            <person name="Daum C."/>
            <person name="Ezra D."/>
            <person name="Gonzalez J."/>
            <person name="Henrissat B."/>
            <person name="Kuo A."/>
            <person name="Liang C."/>
            <person name="Lipzen A."/>
            <person name="Lutzoni F."/>
            <person name="Magnuson J."/>
            <person name="Mondo S."/>
            <person name="Nolan M."/>
            <person name="Ohm R."/>
            <person name="Pangilinan J."/>
            <person name="Park H.-J."/>
            <person name="Ramirez L."/>
            <person name="Alfaro M."/>
            <person name="Sun H."/>
            <person name="Tritt A."/>
            <person name="Yoshinaga Y."/>
            <person name="Zwiers L.-H."/>
            <person name="Turgeon B."/>
            <person name="Goodwin S."/>
            <person name="Spatafora J."/>
            <person name="Crous P."/>
            <person name="Grigoriev I."/>
        </authorList>
    </citation>
    <scope>NUCLEOTIDE SEQUENCE [LARGE SCALE GENOMIC DNA]</scope>
    <source>
        <strain evidence="2">CBS 304.66</strain>
    </source>
</reference>
<dbReference type="EMBL" id="ML986624">
    <property type="protein sequence ID" value="KAF2263633.1"/>
    <property type="molecule type" value="Genomic_DNA"/>
</dbReference>
<comment type="caution">
    <text evidence="1">The sequence shown here is derived from an EMBL/GenBank/DDBJ whole genome shotgun (WGS) entry which is preliminary data.</text>
</comment>
<evidence type="ECO:0000313" key="2">
    <source>
        <dbReference type="Proteomes" id="UP000800093"/>
    </source>
</evidence>
<evidence type="ECO:0000313" key="1">
    <source>
        <dbReference type="EMBL" id="KAF2263633.1"/>
    </source>
</evidence>
<sequence length="378" mass="41736">MRYIRFLKTPRIVEEKNPSKAHVYCLITIASDLGDSFLPHDVNLSAELRSDDEDGKVYVRKVIQWSAGMRDLPILLPFGRSKITWPTRVRVGIEPGAAADDFKKLYESKTYGIVSAWSAPLDPAKGSKEALKLVQRRIGISKESQLRIWEETGESIARHLWDAGIVLSCHLNDLVDGQAKGKALAEFLLPPKGKKRLQVLELGTGCGIVGICLAQRIGNADVILSDLPEAQEIVKRNLQKAKLAKGSKLSFQELDWEEELPDGLRSWSKCPHCTQVDLVVAADCTYNQDSSPALVATLGRLAKTSPGVSVIIAMKERHSDEKVFFDLMSDASFITADSISLPLPGDEEPGEETVEIYLFQFIGKTRLPEAVSNDFCCG</sequence>
<dbReference type="Proteomes" id="UP000800093">
    <property type="component" value="Unassembled WGS sequence"/>
</dbReference>
<dbReference type="Pfam" id="PF10294">
    <property type="entry name" value="Methyltransf_16"/>
    <property type="match status" value="1"/>
</dbReference>
<dbReference type="PANTHER" id="PTHR14614">
    <property type="entry name" value="HEPATOCELLULAR CARCINOMA-ASSOCIATED ANTIGEN"/>
    <property type="match status" value="1"/>
</dbReference>
<dbReference type="PANTHER" id="PTHR14614:SF132">
    <property type="entry name" value="PROTEIN-LYSINE METHYLTRANSFERASE C42C1.13"/>
    <property type="match status" value="1"/>
</dbReference>
<accession>A0A9P4K7R0</accession>
<dbReference type="Gene3D" id="3.40.50.150">
    <property type="entry name" value="Vaccinia Virus protein VP39"/>
    <property type="match status" value="1"/>
</dbReference>
<organism evidence="1 2">
    <name type="scientific">Lojkania enalia</name>
    <dbReference type="NCBI Taxonomy" id="147567"/>
    <lineage>
        <taxon>Eukaryota</taxon>
        <taxon>Fungi</taxon>
        <taxon>Dikarya</taxon>
        <taxon>Ascomycota</taxon>
        <taxon>Pezizomycotina</taxon>
        <taxon>Dothideomycetes</taxon>
        <taxon>Pleosporomycetidae</taxon>
        <taxon>Pleosporales</taxon>
        <taxon>Pleosporales incertae sedis</taxon>
        <taxon>Lojkania</taxon>
    </lineage>
</organism>
<dbReference type="GO" id="GO:0005829">
    <property type="term" value="C:cytosol"/>
    <property type="evidence" value="ECO:0007669"/>
    <property type="project" value="TreeGrafter"/>
</dbReference>
<dbReference type="OrthoDB" id="413520at2759"/>
<dbReference type="GO" id="GO:0008757">
    <property type="term" value="F:S-adenosylmethionine-dependent methyltransferase activity"/>
    <property type="evidence" value="ECO:0007669"/>
    <property type="project" value="UniProtKB-ARBA"/>
</dbReference>
<protein>
    <recommendedName>
        <fullName evidence="3">Methyltransferase-domain-containing protein</fullName>
    </recommendedName>
</protein>